<name>A0ABX6JXG0_9MICO</name>
<reference evidence="3 4" key="1">
    <citation type="submission" date="2020-03" db="EMBL/GenBank/DDBJ databases">
        <title>Leucobacter sp. nov., isolated from beetles.</title>
        <authorList>
            <person name="Hyun D.-W."/>
            <person name="Bae J.-W."/>
        </authorList>
    </citation>
    <scope>NUCLEOTIDE SEQUENCE [LARGE SCALE GENOMIC DNA]</scope>
    <source>
        <strain evidence="3 4">HDW9A</strain>
    </source>
</reference>
<dbReference type="EMBL" id="CP049933">
    <property type="protein sequence ID" value="QIM17602.1"/>
    <property type="molecule type" value="Genomic_DNA"/>
</dbReference>
<accession>A0ABX6JXG0</accession>
<dbReference type="Proteomes" id="UP000503441">
    <property type="component" value="Chromosome"/>
</dbReference>
<dbReference type="InterPro" id="IPR018929">
    <property type="entry name" value="DUF2510"/>
</dbReference>
<gene>
    <name evidence="3" type="ORF">G7066_00730</name>
</gene>
<keyword evidence="1" id="KW-1133">Transmembrane helix</keyword>
<feature type="domain" description="DUF2510" evidence="2">
    <location>
        <begin position="6"/>
        <end position="37"/>
    </location>
</feature>
<evidence type="ECO:0000259" key="2">
    <source>
        <dbReference type="Pfam" id="PF10708"/>
    </source>
</evidence>
<evidence type="ECO:0000313" key="4">
    <source>
        <dbReference type="Proteomes" id="UP000503441"/>
    </source>
</evidence>
<organism evidence="3 4">
    <name type="scientific">Leucobacter coleopterorum</name>
    <dbReference type="NCBI Taxonomy" id="2714933"/>
    <lineage>
        <taxon>Bacteria</taxon>
        <taxon>Bacillati</taxon>
        <taxon>Actinomycetota</taxon>
        <taxon>Actinomycetes</taxon>
        <taxon>Micrococcales</taxon>
        <taxon>Microbacteriaceae</taxon>
        <taxon>Leucobacter</taxon>
    </lineage>
</organism>
<proteinExistence type="predicted"/>
<keyword evidence="1" id="KW-0812">Transmembrane</keyword>
<keyword evidence="1" id="KW-0472">Membrane</keyword>
<dbReference type="Pfam" id="PF10708">
    <property type="entry name" value="DUF2510"/>
    <property type="match status" value="1"/>
</dbReference>
<feature type="transmembrane region" description="Helical" evidence="1">
    <location>
        <begin position="63"/>
        <end position="85"/>
    </location>
</feature>
<sequence length="282" mass="29903">MNAVSPGWYPDPGSSGQLRYWDGSAWTAHVAATANVPVSVPVPAAETAPALAPTPKGIVPRRAVIGLVALAAAMVVIISAGSSVVNTIWDTRMAELADEEEKLNASFPSDVDAMNVAMQSGDREAFIAAGEKEGVEQLARLWDETKKIGWKTGVVTGGGYADEDHDERRVSMMFSFDLGFELDDATGDEINGGTSMLHGFEYVVNLGEYTEGEGGYGRGRLIQSIEPVIPMPWDSPDGVYAARTEHAVAFGAASDREYIDARSAAAERAATFVLDTLAPSCS</sequence>
<keyword evidence="4" id="KW-1185">Reference proteome</keyword>
<evidence type="ECO:0000256" key="1">
    <source>
        <dbReference type="SAM" id="Phobius"/>
    </source>
</evidence>
<evidence type="ECO:0000313" key="3">
    <source>
        <dbReference type="EMBL" id="QIM17602.1"/>
    </source>
</evidence>
<protein>
    <submittedName>
        <fullName evidence="3">DUF2510 domain-containing protein</fullName>
    </submittedName>
</protein>